<feature type="compositionally biased region" description="Basic and acidic residues" evidence="1">
    <location>
        <begin position="1"/>
        <end position="25"/>
    </location>
</feature>
<dbReference type="EMBL" id="CP092014">
    <property type="protein sequence ID" value="WFN95267.1"/>
    <property type="molecule type" value="Genomic_DNA"/>
</dbReference>
<evidence type="ECO:0000256" key="1">
    <source>
        <dbReference type="SAM" id="MobiDB-lite"/>
    </source>
</evidence>
<dbReference type="GeneID" id="69537666"/>
<gene>
    <name evidence="2" type="ORF">MAY91_09620</name>
</gene>
<keyword evidence="3" id="KW-1185">Reference proteome</keyword>
<evidence type="ECO:0000313" key="3">
    <source>
        <dbReference type="Proteomes" id="UP001222680"/>
    </source>
</evidence>
<organism evidence="2 3">
    <name type="scientific">Edwardsiella ictaluri</name>
    <dbReference type="NCBI Taxonomy" id="67780"/>
    <lineage>
        <taxon>Bacteria</taxon>
        <taxon>Pseudomonadati</taxon>
        <taxon>Pseudomonadota</taxon>
        <taxon>Gammaproteobacteria</taxon>
        <taxon>Enterobacterales</taxon>
        <taxon>Hafniaceae</taxon>
        <taxon>Edwardsiella</taxon>
    </lineage>
</organism>
<dbReference type="Proteomes" id="UP001222680">
    <property type="component" value="Chromosome"/>
</dbReference>
<feature type="region of interest" description="Disordered" evidence="1">
    <location>
        <begin position="1"/>
        <end position="26"/>
    </location>
</feature>
<reference evidence="2 3" key="1">
    <citation type="submission" date="2022-02" db="EMBL/GenBank/DDBJ databases">
        <title>Phenotypic, genotypic and serological characterization of Edwardsiella ictaluri from catfish and ornamental fish species.</title>
        <authorList>
            <person name="Rose D."/>
            <person name="Tekedar H.C."/>
            <person name="Waldbieser G.C."/>
            <person name="Aarattuthodi S."/>
            <person name="Griffin M.J."/>
        </authorList>
    </citation>
    <scope>NUCLEOTIDE SEQUENCE [LARGE SCALE GENOMIC DNA]</scope>
    <source>
        <strain evidence="2 3">13 TAL-140 K3</strain>
    </source>
</reference>
<dbReference type="RefSeq" id="WP_015870017.1">
    <property type="nucleotide sequence ID" value="NZ_AP028097.1"/>
</dbReference>
<accession>A0ABY8GD74</accession>
<evidence type="ECO:0000313" key="2">
    <source>
        <dbReference type="EMBL" id="WFN95267.1"/>
    </source>
</evidence>
<name>A0ABY8GD74_EDWIC</name>
<sequence length="56" mass="5996">MRHIAGDRKDDTDAAADRGQDRGIDPDLFDLEVDQRPAGVTAVDGGVGLNKVFQLS</sequence>
<protein>
    <submittedName>
        <fullName evidence="2">Uncharacterized protein</fullName>
    </submittedName>
</protein>
<proteinExistence type="predicted"/>